<name>A0ABQ4SHE3_9HYPH</name>
<comment type="caution">
    <text evidence="1">The sequence shown here is derived from an EMBL/GenBank/DDBJ whole genome shotgun (WGS) entry which is preliminary data.</text>
</comment>
<sequence length="63" mass="6314">MGKAGAAARRGRDVMGSRRVRMAVGSGLVALAAIAAMLWLAGVAAQDACLDGGGAWRDGACLR</sequence>
<keyword evidence="2" id="KW-1185">Reference proteome</keyword>
<reference evidence="1" key="1">
    <citation type="journal article" date="2021" name="Front. Microbiol.">
        <title>Comprehensive Comparative Genomics and Phenotyping of Methylobacterium Species.</title>
        <authorList>
            <person name="Alessa O."/>
            <person name="Ogura Y."/>
            <person name="Fujitani Y."/>
            <person name="Takami H."/>
            <person name="Hayashi T."/>
            <person name="Sahin N."/>
            <person name="Tani A."/>
        </authorList>
    </citation>
    <scope>NUCLEOTIDE SEQUENCE</scope>
    <source>
        <strain evidence="1">DSM 17168</strain>
    </source>
</reference>
<evidence type="ECO:0000313" key="1">
    <source>
        <dbReference type="EMBL" id="GJE01915.1"/>
    </source>
</evidence>
<accession>A0ABQ4SHE3</accession>
<protein>
    <submittedName>
        <fullName evidence="1">Uncharacterized protein</fullName>
    </submittedName>
</protein>
<organism evidence="1 2">
    <name type="scientific">Methylobacterium isbiliense</name>
    <dbReference type="NCBI Taxonomy" id="315478"/>
    <lineage>
        <taxon>Bacteria</taxon>
        <taxon>Pseudomonadati</taxon>
        <taxon>Pseudomonadota</taxon>
        <taxon>Alphaproteobacteria</taxon>
        <taxon>Hyphomicrobiales</taxon>
        <taxon>Methylobacteriaceae</taxon>
        <taxon>Methylobacterium</taxon>
    </lineage>
</organism>
<reference evidence="1" key="2">
    <citation type="submission" date="2021-08" db="EMBL/GenBank/DDBJ databases">
        <authorList>
            <person name="Tani A."/>
            <person name="Ola A."/>
            <person name="Ogura Y."/>
            <person name="Katsura K."/>
            <person name="Hayashi T."/>
        </authorList>
    </citation>
    <scope>NUCLEOTIDE SEQUENCE</scope>
    <source>
        <strain evidence="1">DSM 17168</strain>
    </source>
</reference>
<dbReference type="EMBL" id="BPQQ01000044">
    <property type="protein sequence ID" value="GJE01915.1"/>
    <property type="molecule type" value="Genomic_DNA"/>
</dbReference>
<evidence type="ECO:0000313" key="2">
    <source>
        <dbReference type="Proteomes" id="UP001055153"/>
    </source>
</evidence>
<gene>
    <name evidence="1" type="ORF">GMJLKIPL_3856</name>
</gene>
<dbReference type="Proteomes" id="UP001055153">
    <property type="component" value="Unassembled WGS sequence"/>
</dbReference>
<proteinExistence type="predicted"/>